<organism evidence="1 2">
    <name type="scientific">Marchantia polymorpha</name>
    <name type="common">Common liverwort</name>
    <name type="synonym">Marchantia aquatica</name>
    <dbReference type="NCBI Taxonomy" id="3197"/>
    <lineage>
        <taxon>Eukaryota</taxon>
        <taxon>Viridiplantae</taxon>
        <taxon>Streptophyta</taxon>
        <taxon>Embryophyta</taxon>
        <taxon>Marchantiophyta</taxon>
        <taxon>Marchantiopsida</taxon>
        <taxon>Marchantiidae</taxon>
        <taxon>Marchantiales</taxon>
        <taxon>Marchantiaceae</taxon>
        <taxon>Marchantia</taxon>
    </lineage>
</organism>
<gene>
    <name evidence="1" type="ORF">MARPO_0002s0055</name>
</gene>
<evidence type="ECO:0000313" key="2">
    <source>
        <dbReference type="Proteomes" id="UP000244005"/>
    </source>
</evidence>
<evidence type="ECO:0000313" key="1">
    <source>
        <dbReference type="EMBL" id="PTQ49553.1"/>
    </source>
</evidence>
<name>A0A2R6XTX9_MARPO</name>
<dbReference type="Proteomes" id="UP000244005">
    <property type="component" value="Unassembled WGS sequence"/>
</dbReference>
<dbReference type="EMBL" id="KZ772674">
    <property type="protein sequence ID" value="PTQ49553.1"/>
    <property type="molecule type" value="Genomic_DNA"/>
</dbReference>
<keyword evidence="2" id="KW-1185">Reference proteome</keyword>
<reference evidence="2" key="1">
    <citation type="journal article" date="2017" name="Cell">
        <title>Insights into land plant evolution garnered from the Marchantia polymorpha genome.</title>
        <authorList>
            <person name="Bowman J.L."/>
            <person name="Kohchi T."/>
            <person name="Yamato K.T."/>
            <person name="Jenkins J."/>
            <person name="Shu S."/>
            <person name="Ishizaki K."/>
            <person name="Yamaoka S."/>
            <person name="Nishihama R."/>
            <person name="Nakamura Y."/>
            <person name="Berger F."/>
            <person name="Adam C."/>
            <person name="Aki S.S."/>
            <person name="Althoff F."/>
            <person name="Araki T."/>
            <person name="Arteaga-Vazquez M.A."/>
            <person name="Balasubrmanian S."/>
            <person name="Barry K."/>
            <person name="Bauer D."/>
            <person name="Boehm C.R."/>
            <person name="Briginshaw L."/>
            <person name="Caballero-Perez J."/>
            <person name="Catarino B."/>
            <person name="Chen F."/>
            <person name="Chiyoda S."/>
            <person name="Chovatia M."/>
            <person name="Davies K.M."/>
            <person name="Delmans M."/>
            <person name="Demura T."/>
            <person name="Dierschke T."/>
            <person name="Dolan L."/>
            <person name="Dorantes-Acosta A.E."/>
            <person name="Eklund D.M."/>
            <person name="Florent S.N."/>
            <person name="Flores-Sandoval E."/>
            <person name="Fujiyama A."/>
            <person name="Fukuzawa H."/>
            <person name="Galik B."/>
            <person name="Grimanelli D."/>
            <person name="Grimwood J."/>
            <person name="Grossniklaus U."/>
            <person name="Hamada T."/>
            <person name="Haseloff J."/>
            <person name="Hetherington A.J."/>
            <person name="Higo A."/>
            <person name="Hirakawa Y."/>
            <person name="Hundley H.N."/>
            <person name="Ikeda Y."/>
            <person name="Inoue K."/>
            <person name="Inoue S.I."/>
            <person name="Ishida S."/>
            <person name="Jia Q."/>
            <person name="Kakita M."/>
            <person name="Kanazawa T."/>
            <person name="Kawai Y."/>
            <person name="Kawashima T."/>
            <person name="Kennedy M."/>
            <person name="Kinose K."/>
            <person name="Kinoshita T."/>
            <person name="Kohara Y."/>
            <person name="Koide E."/>
            <person name="Komatsu K."/>
            <person name="Kopischke S."/>
            <person name="Kubo M."/>
            <person name="Kyozuka J."/>
            <person name="Lagercrantz U."/>
            <person name="Lin S.S."/>
            <person name="Lindquist E."/>
            <person name="Lipzen A.M."/>
            <person name="Lu C.W."/>
            <person name="De Luna E."/>
            <person name="Martienssen R.A."/>
            <person name="Minamino N."/>
            <person name="Mizutani M."/>
            <person name="Mizutani M."/>
            <person name="Mochizuki N."/>
            <person name="Monte I."/>
            <person name="Mosher R."/>
            <person name="Nagasaki H."/>
            <person name="Nakagami H."/>
            <person name="Naramoto S."/>
            <person name="Nishitani K."/>
            <person name="Ohtani M."/>
            <person name="Okamoto T."/>
            <person name="Okumura M."/>
            <person name="Phillips J."/>
            <person name="Pollak B."/>
            <person name="Reinders A."/>
            <person name="Rovekamp M."/>
            <person name="Sano R."/>
            <person name="Sawa S."/>
            <person name="Schmid M.W."/>
            <person name="Shirakawa M."/>
            <person name="Solano R."/>
            <person name="Spunde A."/>
            <person name="Suetsugu N."/>
            <person name="Sugano S."/>
            <person name="Sugiyama A."/>
            <person name="Sun R."/>
            <person name="Suzuki Y."/>
            <person name="Takenaka M."/>
            <person name="Takezawa D."/>
            <person name="Tomogane H."/>
            <person name="Tsuzuki M."/>
            <person name="Ueda T."/>
            <person name="Umeda M."/>
            <person name="Ward J.M."/>
            <person name="Watanabe Y."/>
            <person name="Yazaki K."/>
            <person name="Yokoyama R."/>
            <person name="Yoshitake Y."/>
            <person name="Yotsui I."/>
            <person name="Zachgo S."/>
            <person name="Schmutz J."/>
        </authorList>
    </citation>
    <scope>NUCLEOTIDE SEQUENCE [LARGE SCALE GENOMIC DNA]</scope>
    <source>
        <strain evidence="2">Tak-1</strain>
    </source>
</reference>
<protein>
    <submittedName>
        <fullName evidence="1">Uncharacterized protein</fullName>
    </submittedName>
</protein>
<accession>A0A2R6XTX9</accession>
<proteinExistence type="predicted"/>
<dbReference type="AlphaFoldDB" id="A0A2R6XTX9"/>
<sequence>MDSSMTSTRYIISWRLQLRRPRPRDLETPCYVLFHTARWCDHCRCWLAGGLNLSVGDTCNSVLVDGVGEQRMER</sequence>